<sequence length="58" mass="6360">MMAAVIVIVNDAKGGRNIASIFDSSHIYSYKEEGLVDNNEKTASLEECICGRILRVKS</sequence>
<proteinExistence type="predicted"/>
<gene>
    <name evidence="1" type="ORF">AYBTSS11_LOCUS26207</name>
</gene>
<organism evidence="1 2">
    <name type="scientific">Sphenostylis stenocarpa</name>
    <dbReference type="NCBI Taxonomy" id="92480"/>
    <lineage>
        <taxon>Eukaryota</taxon>
        <taxon>Viridiplantae</taxon>
        <taxon>Streptophyta</taxon>
        <taxon>Embryophyta</taxon>
        <taxon>Tracheophyta</taxon>
        <taxon>Spermatophyta</taxon>
        <taxon>Magnoliopsida</taxon>
        <taxon>eudicotyledons</taxon>
        <taxon>Gunneridae</taxon>
        <taxon>Pentapetalae</taxon>
        <taxon>rosids</taxon>
        <taxon>fabids</taxon>
        <taxon>Fabales</taxon>
        <taxon>Fabaceae</taxon>
        <taxon>Papilionoideae</taxon>
        <taxon>50 kb inversion clade</taxon>
        <taxon>NPAAA clade</taxon>
        <taxon>indigoferoid/millettioid clade</taxon>
        <taxon>Phaseoleae</taxon>
        <taxon>Sphenostylis</taxon>
    </lineage>
</organism>
<evidence type="ECO:0000313" key="2">
    <source>
        <dbReference type="Proteomes" id="UP001189624"/>
    </source>
</evidence>
<reference evidence="1" key="1">
    <citation type="submission" date="2023-10" db="EMBL/GenBank/DDBJ databases">
        <authorList>
            <person name="Domelevo Entfellner J.-B."/>
        </authorList>
    </citation>
    <scope>NUCLEOTIDE SEQUENCE</scope>
</reference>
<name>A0AA86VQG8_9FABA</name>
<dbReference type="EMBL" id="OY731406">
    <property type="protein sequence ID" value="CAJ1974136.1"/>
    <property type="molecule type" value="Genomic_DNA"/>
</dbReference>
<keyword evidence="2" id="KW-1185">Reference proteome</keyword>
<dbReference type="Proteomes" id="UP001189624">
    <property type="component" value="Chromosome 9"/>
</dbReference>
<accession>A0AA86VQG8</accession>
<protein>
    <submittedName>
        <fullName evidence="1">Uncharacterized protein</fullName>
    </submittedName>
</protein>
<dbReference type="Gramene" id="rna-AYBTSS11_LOCUS26207">
    <property type="protein sequence ID" value="CAJ1974136.1"/>
    <property type="gene ID" value="gene-AYBTSS11_LOCUS26207"/>
</dbReference>
<dbReference type="AlphaFoldDB" id="A0AA86VQG8"/>
<evidence type="ECO:0000313" key="1">
    <source>
        <dbReference type="EMBL" id="CAJ1974136.1"/>
    </source>
</evidence>